<dbReference type="EMBL" id="VSRR010068632">
    <property type="protein sequence ID" value="MPC85498.1"/>
    <property type="molecule type" value="Genomic_DNA"/>
</dbReference>
<reference evidence="2 3" key="1">
    <citation type="submission" date="2019-05" db="EMBL/GenBank/DDBJ databases">
        <title>Another draft genome of Portunus trituberculatus and its Hox gene families provides insights of decapod evolution.</title>
        <authorList>
            <person name="Jeong J.-H."/>
            <person name="Song I."/>
            <person name="Kim S."/>
            <person name="Choi T."/>
            <person name="Kim D."/>
            <person name="Ryu S."/>
            <person name="Kim W."/>
        </authorList>
    </citation>
    <scope>NUCLEOTIDE SEQUENCE [LARGE SCALE GENOMIC DNA]</scope>
    <source>
        <tissue evidence="2">Muscle</tissue>
    </source>
</reference>
<proteinExistence type="predicted"/>
<comment type="caution">
    <text evidence="2">The sequence shown here is derived from an EMBL/GenBank/DDBJ whole genome shotgun (WGS) entry which is preliminary data.</text>
</comment>
<evidence type="ECO:0000313" key="3">
    <source>
        <dbReference type="Proteomes" id="UP000324222"/>
    </source>
</evidence>
<feature type="region of interest" description="Disordered" evidence="1">
    <location>
        <begin position="61"/>
        <end position="89"/>
    </location>
</feature>
<evidence type="ECO:0000313" key="2">
    <source>
        <dbReference type="EMBL" id="MPC85498.1"/>
    </source>
</evidence>
<keyword evidence="3" id="KW-1185">Reference proteome</keyword>
<protein>
    <submittedName>
        <fullName evidence="2">Uncharacterized protein</fullName>
    </submittedName>
</protein>
<organism evidence="2 3">
    <name type="scientific">Portunus trituberculatus</name>
    <name type="common">Swimming crab</name>
    <name type="synonym">Neptunus trituberculatus</name>
    <dbReference type="NCBI Taxonomy" id="210409"/>
    <lineage>
        <taxon>Eukaryota</taxon>
        <taxon>Metazoa</taxon>
        <taxon>Ecdysozoa</taxon>
        <taxon>Arthropoda</taxon>
        <taxon>Crustacea</taxon>
        <taxon>Multicrustacea</taxon>
        <taxon>Malacostraca</taxon>
        <taxon>Eumalacostraca</taxon>
        <taxon>Eucarida</taxon>
        <taxon>Decapoda</taxon>
        <taxon>Pleocyemata</taxon>
        <taxon>Brachyura</taxon>
        <taxon>Eubrachyura</taxon>
        <taxon>Portunoidea</taxon>
        <taxon>Portunidae</taxon>
        <taxon>Portuninae</taxon>
        <taxon>Portunus</taxon>
    </lineage>
</organism>
<dbReference type="Proteomes" id="UP000324222">
    <property type="component" value="Unassembled WGS sequence"/>
</dbReference>
<dbReference type="AlphaFoldDB" id="A0A5B7IXZ3"/>
<sequence length="110" mass="12012">MKAGKLLEAISSVSETSRISTPVIPASSTPADRPPTALIRPHWKACRGELERYCHQQAIPFSAQGKAGQPRKGRGKPGRICQHQDLRPSSSTAVIPNRMSFCRVNECTSE</sequence>
<evidence type="ECO:0000256" key="1">
    <source>
        <dbReference type="SAM" id="MobiDB-lite"/>
    </source>
</evidence>
<accession>A0A5B7IXZ3</accession>
<name>A0A5B7IXZ3_PORTR</name>
<gene>
    <name evidence="2" type="ORF">E2C01_080277</name>
</gene>